<accession>A0AAV0WTK4</accession>
<dbReference type="PANTHER" id="PTHR22930:SF269">
    <property type="entry name" value="NUCLEASE HARBI1-LIKE PROTEIN"/>
    <property type="match status" value="1"/>
</dbReference>
<keyword evidence="7" id="KW-0539">Nucleus</keyword>
<evidence type="ECO:0000313" key="9">
    <source>
        <dbReference type="EMBL" id="CAI6358781.1"/>
    </source>
</evidence>
<evidence type="ECO:0000256" key="7">
    <source>
        <dbReference type="ARBA" id="ARBA00023242"/>
    </source>
</evidence>
<evidence type="ECO:0000256" key="6">
    <source>
        <dbReference type="ARBA" id="ARBA00022801"/>
    </source>
</evidence>
<evidence type="ECO:0000313" key="10">
    <source>
        <dbReference type="Proteomes" id="UP001160148"/>
    </source>
</evidence>
<comment type="caution">
    <text evidence="9">The sequence shown here is derived from an EMBL/GenBank/DDBJ whole genome shotgun (WGS) entry which is preliminary data.</text>
</comment>
<dbReference type="InterPro" id="IPR045249">
    <property type="entry name" value="HARBI1-like"/>
</dbReference>
<dbReference type="EMBL" id="CARXXK010000002">
    <property type="protein sequence ID" value="CAI6358781.1"/>
    <property type="molecule type" value="Genomic_DNA"/>
</dbReference>
<name>A0AAV0WTK4_9HEMI</name>
<dbReference type="InterPro" id="IPR027806">
    <property type="entry name" value="HARBI1_dom"/>
</dbReference>
<comment type="similarity">
    <text evidence="3">Belongs to the HARBI1 family.</text>
</comment>
<dbReference type="AlphaFoldDB" id="A0AAV0WTK4"/>
<evidence type="ECO:0000259" key="8">
    <source>
        <dbReference type="Pfam" id="PF13359"/>
    </source>
</evidence>
<dbReference type="GO" id="GO:0005634">
    <property type="term" value="C:nucleus"/>
    <property type="evidence" value="ECO:0007669"/>
    <property type="project" value="UniProtKB-SubCell"/>
</dbReference>
<dbReference type="Proteomes" id="UP001160148">
    <property type="component" value="Unassembled WGS sequence"/>
</dbReference>
<protein>
    <recommendedName>
        <fullName evidence="8">DDE Tnp4 domain-containing protein</fullName>
    </recommendedName>
</protein>
<evidence type="ECO:0000256" key="5">
    <source>
        <dbReference type="ARBA" id="ARBA00022723"/>
    </source>
</evidence>
<reference evidence="9 10" key="1">
    <citation type="submission" date="2023-01" db="EMBL/GenBank/DDBJ databases">
        <authorList>
            <person name="Whitehead M."/>
        </authorList>
    </citation>
    <scope>NUCLEOTIDE SEQUENCE [LARGE SCALE GENOMIC DNA]</scope>
</reference>
<sequence>MPKPTLEQWLGIADRFYQSTNFPNCLGAIDGKHIRSVVDANLSFICIDVRAYGRESDSTVFKQCTFGKKLYAQQLNIPKPTCLPNTESSPLPYVFLADEAFGLHSNLWRPYPGRGLNDKRRVFNYRLSRTRRTVECAFGVLSNKWRVLHTPLSVEPDFADEIIKACCILHNYVRQRDGASYEDMESNLDAYADYFVGPGAIPFQYRFI</sequence>
<evidence type="ECO:0000256" key="1">
    <source>
        <dbReference type="ARBA" id="ARBA00001968"/>
    </source>
</evidence>
<comment type="subcellular location">
    <subcellularLocation>
        <location evidence="2">Nucleus</location>
    </subcellularLocation>
</comment>
<evidence type="ECO:0000256" key="2">
    <source>
        <dbReference type="ARBA" id="ARBA00004123"/>
    </source>
</evidence>
<keyword evidence="4" id="KW-0540">Nuclease</keyword>
<dbReference type="GO" id="GO:0004518">
    <property type="term" value="F:nuclease activity"/>
    <property type="evidence" value="ECO:0007669"/>
    <property type="project" value="UniProtKB-KW"/>
</dbReference>
<proteinExistence type="inferred from homology"/>
<comment type="cofactor">
    <cofactor evidence="1">
        <name>a divalent metal cation</name>
        <dbReference type="ChEBI" id="CHEBI:60240"/>
    </cofactor>
</comment>
<feature type="domain" description="DDE Tnp4" evidence="8">
    <location>
        <begin position="36"/>
        <end position="171"/>
    </location>
</feature>
<organism evidence="9 10">
    <name type="scientific">Macrosiphum euphorbiae</name>
    <name type="common">potato aphid</name>
    <dbReference type="NCBI Taxonomy" id="13131"/>
    <lineage>
        <taxon>Eukaryota</taxon>
        <taxon>Metazoa</taxon>
        <taxon>Ecdysozoa</taxon>
        <taxon>Arthropoda</taxon>
        <taxon>Hexapoda</taxon>
        <taxon>Insecta</taxon>
        <taxon>Pterygota</taxon>
        <taxon>Neoptera</taxon>
        <taxon>Paraneoptera</taxon>
        <taxon>Hemiptera</taxon>
        <taxon>Sternorrhyncha</taxon>
        <taxon>Aphidomorpha</taxon>
        <taxon>Aphidoidea</taxon>
        <taxon>Aphididae</taxon>
        <taxon>Macrosiphini</taxon>
        <taxon>Macrosiphum</taxon>
    </lineage>
</organism>
<dbReference type="GO" id="GO:0046872">
    <property type="term" value="F:metal ion binding"/>
    <property type="evidence" value="ECO:0007669"/>
    <property type="project" value="UniProtKB-KW"/>
</dbReference>
<dbReference type="GO" id="GO:0016787">
    <property type="term" value="F:hydrolase activity"/>
    <property type="evidence" value="ECO:0007669"/>
    <property type="project" value="UniProtKB-KW"/>
</dbReference>
<evidence type="ECO:0000256" key="3">
    <source>
        <dbReference type="ARBA" id="ARBA00006958"/>
    </source>
</evidence>
<keyword evidence="5" id="KW-0479">Metal-binding</keyword>
<evidence type="ECO:0000256" key="4">
    <source>
        <dbReference type="ARBA" id="ARBA00022722"/>
    </source>
</evidence>
<keyword evidence="6" id="KW-0378">Hydrolase</keyword>
<keyword evidence="10" id="KW-1185">Reference proteome</keyword>
<dbReference type="PANTHER" id="PTHR22930">
    <property type="match status" value="1"/>
</dbReference>
<gene>
    <name evidence="9" type="ORF">MEUPH1_LOCUS14265</name>
</gene>
<dbReference type="Pfam" id="PF13359">
    <property type="entry name" value="DDE_Tnp_4"/>
    <property type="match status" value="1"/>
</dbReference>